<proteinExistence type="predicted"/>
<name>A0ABU9FTN2_9VIBR</name>
<comment type="caution">
    <text evidence="2">The sequence shown here is derived from an EMBL/GenBank/DDBJ whole genome shotgun (WGS) entry which is preliminary data.</text>
</comment>
<accession>A0ABU9FTN2</accession>
<evidence type="ECO:0000313" key="2">
    <source>
        <dbReference type="EMBL" id="MEL0609563.1"/>
    </source>
</evidence>
<evidence type="ECO:0000313" key="3">
    <source>
        <dbReference type="Proteomes" id="UP001377160"/>
    </source>
</evidence>
<feature type="coiled-coil region" evidence="1">
    <location>
        <begin position="162"/>
        <end position="189"/>
    </location>
</feature>
<evidence type="ECO:0000256" key="1">
    <source>
        <dbReference type="SAM" id="Coils"/>
    </source>
</evidence>
<dbReference type="EMBL" id="JBANDX010000011">
    <property type="protein sequence ID" value="MEL0609563.1"/>
    <property type="molecule type" value="Genomic_DNA"/>
</dbReference>
<dbReference type="PROSITE" id="PS51257">
    <property type="entry name" value="PROKAR_LIPOPROTEIN"/>
    <property type="match status" value="1"/>
</dbReference>
<organism evidence="2 3">
    <name type="scientific">Vibrio echinoideorum</name>
    <dbReference type="NCBI Taxonomy" id="2100116"/>
    <lineage>
        <taxon>Bacteria</taxon>
        <taxon>Pseudomonadati</taxon>
        <taxon>Pseudomonadota</taxon>
        <taxon>Gammaproteobacteria</taxon>
        <taxon>Vibrionales</taxon>
        <taxon>Vibrionaceae</taxon>
        <taxon>Vibrio</taxon>
    </lineage>
</organism>
<sequence>MKKVIFLALGSIAMYGCGDDYNVQLSQPQKDVDFSQVKVYHLADTAGTLYSPEIEKQFKAIGLAADLEGTMQRLHGEASDYKLEELKVIREKLTLLPVSDELKVKFDTDLDLAEEQAEKIYKHYAGKYSDGNVEKAYRHKYPEYFAKIDASEKNLAERNAYLSESKKEYDNLGKQVKAKSNELEAYREKGLEVARKFFIKNELTIPLSNTNFQAYSNAYLDTNAENCSSDNRYNAEYRVCYTIGFANDGNGLRSRDEQKLTSEQLDTYNASLIPLFSEMNKLAEEHAILKVRHKKADEKLKKVTILADNQFGTERDARRAFEDARRSLNHKTVGGYSTHSGIIAPDANKYNRSHNRVFDEVAKELDLYAVAPLSSFNAENAYKIFQNLAKSTDEKLVEINVNDKGRLEIPVTQDGEPAEGIFLIKYPTSKSAMEIGELSFGYPNKDGHFKARSQFTTAVDSTSMYYLDRAGSYDLRFNNSAGIEEGDSLKVFAKHLSSRNEG</sequence>
<reference evidence="2 3" key="1">
    <citation type="submission" date="2024-02" db="EMBL/GenBank/DDBJ databases">
        <title>Bacteria isolated from the canopy kelp, Nereocystis luetkeana.</title>
        <authorList>
            <person name="Pfister C.A."/>
            <person name="Younker I.T."/>
            <person name="Light S.H."/>
        </authorList>
    </citation>
    <scope>NUCLEOTIDE SEQUENCE [LARGE SCALE GENOMIC DNA]</scope>
    <source>
        <strain evidence="2 3">TI.1.15</strain>
    </source>
</reference>
<dbReference type="Proteomes" id="UP001377160">
    <property type="component" value="Unassembled WGS sequence"/>
</dbReference>
<keyword evidence="1" id="KW-0175">Coiled coil</keyword>
<gene>
    <name evidence="2" type="ORF">V8Z71_14670</name>
</gene>
<protein>
    <submittedName>
        <fullName evidence="2">Uncharacterized protein</fullName>
    </submittedName>
</protein>
<keyword evidence="3" id="KW-1185">Reference proteome</keyword>
<dbReference type="RefSeq" id="WP_341635461.1">
    <property type="nucleotide sequence ID" value="NZ_JBANDX010000011.1"/>
</dbReference>